<evidence type="ECO:0008006" key="3">
    <source>
        <dbReference type="Google" id="ProtNLM"/>
    </source>
</evidence>
<dbReference type="Proteomes" id="UP000326924">
    <property type="component" value="Unassembled WGS sequence"/>
</dbReference>
<dbReference type="AlphaFoldDB" id="A0A5J5F1J2"/>
<dbReference type="OrthoDB" id="3774633at2759"/>
<dbReference type="InParanoid" id="A0A5J5F1J2"/>
<keyword evidence="2" id="KW-1185">Reference proteome</keyword>
<organism evidence="1 2">
    <name type="scientific">Sphaerosporella brunnea</name>
    <dbReference type="NCBI Taxonomy" id="1250544"/>
    <lineage>
        <taxon>Eukaryota</taxon>
        <taxon>Fungi</taxon>
        <taxon>Dikarya</taxon>
        <taxon>Ascomycota</taxon>
        <taxon>Pezizomycotina</taxon>
        <taxon>Pezizomycetes</taxon>
        <taxon>Pezizales</taxon>
        <taxon>Pyronemataceae</taxon>
        <taxon>Sphaerosporella</taxon>
    </lineage>
</organism>
<dbReference type="InterPro" id="IPR036397">
    <property type="entry name" value="RNaseH_sf"/>
</dbReference>
<dbReference type="EMBL" id="VXIS01000059">
    <property type="protein sequence ID" value="KAA8909337.1"/>
    <property type="molecule type" value="Genomic_DNA"/>
</dbReference>
<comment type="caution">
    <text evidence="1">The sequence shown here is derived from an EMBL/GenBank/DDBJ whole genome shotgun (WGS) entry which is preliminary data.</text>
</comment>
<protein>
    <recommendedName>
        <fullName evidence="3">Tc1-like transposase DDE domain-containing protein</fullName>
    </recommendedName>
</protein>
<reference evidence="1 2" key="1">
    <citation type="submission" date="2019-09" db="EMBL/GenBank/DDBJ databases">
        <title>Draft genome of the ectomycorrhizal ascomycete Sphaerosporella brunnea.</title>
        <authorList>
            <consortium name="DOE Joint Genome Institute"/>
            <person name="Benucci G.M."/>
            <person name="Marozzi G."/>
            <person name="Antonielli L."/>
            <person name="Sanchez S."/>
            <person name="Marco P."/>
            <person name="Wang X."/>
            <person name="Falini L.B."/>
            <person name="Barry K."/>
            <person name="Haridas S."/>
            <person name="Lipzen A."/>
            <person name="Labutti K."/>
            <person name="Grigoriev I.V."/>
            <person name="Murat C."/>
            <person name="Martin F."/>
            <person name="Albertini E."/>
            <person name="Donnini D."/>
            <person name="Bonito G."/>
        </authorList>
    </citation>
    <scope>NUCLEOTIDE SEQUENCE [LARGE SCALE GENOMIC DNA]</scope>
    <source>
        <strain evidence="1 2">Sb_GMNB300</strain>
    </source>
</reference>
<evidence type="ECO:0000313" key="2">
    <source>
        <dbReference type="Proteomes" id="UP000326924"/>
    </source>
</evidence>
<proteinExistence type="predicted"/>
<dbReference type="Gene3D" id="3.30.420.10">
    <property type="entry name" value="Ribonuclease H-like superfamily/Ribonuclease H"/>
    <property type="match status" value="1"/>
</dbReference>
<gene>
    <name evidence="1" type="ORF">FN846DRAFT_1009266</name>
</gene>
<evidence type="ECO:0000313" key="1">
    <source>
        <dbReference type="EMBL" id="KAA8909337.1"/>
    </source>
</evidence>
<dbReference type="GO" id="GO:0003676">
    <property type="term" value="F:nucleic acid binding"/>
    <property type="evidence" value="ECO:0007669"/>
    <property type="project" value="InterPro"/>
</dbReference>
<accession>A0A5J5F1J2</accession>
<name>A0A5J5F1J2_9PEZI</name>
<sequence>MPSEYQISPGECLDALNGGLNRRWESRSKGGGLDWFLYRKKVLHNRVHQLQWETGQQHWLCEDNTGNRTKAARLDTEEVHRQGIDRCDWPSNSLDLNMSEQAWRYLKDMMAKRGFQHCSNSRETVKAVKVALMEEWERLPQELIDRVRSLPLVYSTLQSFYSPPVGSKDPFYLAIRLF</sequence>